<reference evidence="3" key="1">
    <citation type="journal article" date="2020" name="Stud. Mycol.">
        <title>101 Dothideomycetes genomes: a test case for predicting lifestyles and emergence of pathogens.</title>
        <authorList>
            <person name="Haridas S."/>
            <person name="Albert R."/>
            <person name="Binder M."/>
            <person name="Bloem J."/>
            <person name="Labutti K."/>
            <person name="Salamov A."/>
            <person name="Andreopoulos B."/>
            <person name="Baker S."/>
            <person name="Barry K."/>
            <person name="Bills G."/>
            <person name="Bluhm B."/>
            <person name="Cannon C."/>
            <person name="Castanera R."/>
            <person name="Culley D."/>
            <person name="Daum C."/>
            <person name="Ezra D."/>
            <person name="Gonzalez J."/>
            <person name="Henrissat B."/>
            <person name="Kuo A."/>
            <person name="Liang C."/>
            <person name="Lipzen A."/>
            <person name="Lutzoni F."/>
            <person name="Magnuson J."/>
            <person name="Mondo S."/>
            <person name="Nolan M."/>
            <person name="Ohm R."/>
            <person name="Pangilinan J."/>
            <person name="Park H.-J."/>
            <person name="Ramirez L."/>
            <person name="Alfaro M."/>
            <person name="Sun H."/>
            <person name="Tritt A."/>
            <person name="Yoshinaga Y."/>
            <person name="Zwiers L.-H."/>
            <person name="Turgeon B."/>
            <person name="Goodwin S."/>
            <person name="Spatafora J."/>
            <person name="Crous P."/>
            <person name="Grigoriev I."/>
        </authorList>
    </citation>
    <scope>NUCLEOTIDE SEQUENCE</scope>
    <source>
        <strain evidence="3">CBS 279.74</strain>
    </source>
</reference>
<proteinExistence type="predicted"/>
<dbReference type="InterPro" id="IPR002539">
    <property type="entry name" value="MaoC-like_dom"/>
</dbReference>
<dbReference type="AlphaFoldDB" id="A0A6G1KLF6"/>
<feature type="domain" description="Peroxisomal multifunctional enzyme type 2-like N-terminal" evidence="2">
    <location>
        <begin position="32"/>
        <end position="162"/>
    </location>
</feature>
<dbReference type="InterPro" id="IPR054357">
    <property type="entry name" value="MFE-2_N"/>
</dbReference>
<protein>
    <submittedName>
        <fullName evidence="3">Thioesterase/thiol ester dehydrase-isomerase</fullName>
    </submittedName>
</protein>
<evidence type="ECO:0000259" key="2">
    <source>
        <dbReference type="Pfam" id="PF22622"/>
    </source>
</evidence>
<dbReference type="Pfam" id="PF22622">
    <property type="entry name" value="MFE-2_hydrat-2_N"/>
    <property type="match status" value="1"/>
</dbReference>
<dbReference type="GO" id="GO:0044594">
    <property type="term" value="F:17-beta-hydroxysteroid dehydrogenase (NAD+) activity"/>
    <property type="evidence" value="ECO:0007669"/>
    <property type="project" value="TreeGrafter"/>
</dbReference>
<dbReference type="GO" id="GO:0006635">
    <property type="term" value="P:fatty acid beta-oxidation"/>
    <property type="evidence" value="ECO:0007669"/>
    <property type="project" value="TreeGrafter"/>
</dbReference>
<dbReference type="InterPro" id="IPR029069">
    <property type="entry name" value="HotDog_dom_sf"/>
</dbReference>
<keyword evidence="3" id="KW-0413">Isomerase</keyword>
<sequence length="325" mass="35526">MSLYPVKNASGRYDNVDFIKAAGHQLPSVKVSYLRRDVLLFAASIGVKKEELHFLYELHPSFAVFPTFSSNLAFKRTSQDVFDFIERMISSNAPIPGAPPFDPQRSVDGERGLEVISPLPVDSSGLDLEIQGKVIGVYDKGGNMILEGENTLVDTNTGKIYTRFTNMAFGIGQGGYGGPRGPKRKGYPPPDRSPDAVYVYKTFPEQALLYRLCGDYNPLHADEEFGRKAGFKGSILQGLGTWNIAAHGILLELGGSDPLRFKSITARFASVVYPGEILETRMWRTEGIVGNIDVIFQTVVQGDGRIALSNGLCVLKAASHTSSKL</sequence>
<organism evidence="3 4">
    <name type="scientific">Pleomassaria siparia CBS 279.74</name>
    <dbReference type="NCBI Taxonomy" id="1314801"/>
    <lineage>
        <taxon>Eukaryota</taxon>
        <taxon>Fungi</taxon>
        <taxon>Dikarya</taxon>
        <taxon>Ascomycota</taxon>
        <taxon>Pezizomycotina</taxon>
        <taxon>Dothideomycetes</taxon>
        <taxon>Pleosporomycetidae</taxon>
        <taxon>Pleosporales</taxon>
        <taxon>Pleomassariaceae</taxon>
        <taxon>Pleomassaria</taxon>
    </lineage>
</organism>
<dbReference type="EMBL" id="MU005765">
    <property type="protein sequence ID" value="KAF2713312.1"/>
    <property type="molecule type" value="Genomic_DNA"/>
</dbReference>
<feature type="domain" description="MaoC-like" evidence="1">
    <location>
        <begin position="189"/>
        <end position="291"/>
    </location>
</feature>
<dbReference type="PANTHER" id="PTHR13078:SF57">
    <property type="entry name" value="DEHYDRATASE, PUTATIVE (AFU_ORTHOLOGUE AFUA_5G00640)-RELATED"/>
    <property type="match status" value="1"/>
</dbReference>
<evidence type="ECO:0000259" key="1">
    <source>
        <dbReference type="Pfam" id="PF01575"/>
    </source>
</evidence>
<gene>
    <name evidence="3" type="ORF">K504DRAFT_498129</name>
</gene>
<dbReference type="GO" id="GO:0005777">
    <property type="term" value="C:peroxisome"/>
    <property type="evidence" value="ECO:0007669"/>
    <property type="project" value="TreeGrafter"/>
</dbReference>
<dbReference type="GO" id="GO:0016853">
    <property type="term" value="F:isomerase activity"/>
    <property type="evidence" value="ECO:0007669"/>
    <property type="project" value="UniProtKB-KW"/>
</dbReference>
<dbReference type="OrthoDB" id="60204at2759"/>
<name>A0A6G1KLF6_9PLEO</name>
<dbReference type="SUPFAM" id="SSF54637">
    <property type="entry name" value="Thioesterase/thiol ester dehydrase-isomerase"/>
    <property type="match status" value="2"/>
</dbReference>
<dbReference type="Gene3D" id="3.10.129.10">
    <property type="entry name" value="Hotdog Thioesterase"/>
    <property type="match status" value="1"/>
</dbReference>
<evidence type="ECO:0000313" key="4">
    <source>
        <dbReference type="Proteomes" id="UP000799428"/>
    </source>
</evidence>
<accession>A0A6G1KLF6</accession>
<keyword evidence="4" id="KW-1185">Reference proteome</keyword>
<dbReference type="GO" id="GO:0004300">
    <property type="term" value="F:enoyl-CoA hydratase activity"/>
    <property type="evidence" value="ECO:0007669"/>
    <property type="project" value="TreeGrafter"/>
</dbReference>
<dbReference type="Proteomes" id="UP000799428">
    <property type="component" value="Unassembled WGS sequence"/>
</dbReference>
<dbReference type="GO" id="GO:0003857">
    <property type="term" value="F:(3S)-3-hydroxyacyl-CoA dehydrogenase (NAD+) activity"/>
    <property type="evidence" value="ECO:0007669"/>
    <property type="project" value="TreeGrafter"/>
</dbReference>
<dbReference type="PANTHER" id="PTHR13078">
    <property type="entry name" value="PEROXISOMAL MULTIFUNCTIONAL ENZYME TYPE 2-RELATED"/>
    <property type="match status" value="1"/>
</dbReference>
<dbReference type="CDD" id="cd03448">
    <property type="entry name" value="HDE_HSD"/>
    <property type="match status" value="1"/>
</dbReference>
<evidence type="ECO:0000313" key="3">
    <source>
        <dbReference type="EMBL" id="KAF2713312.1"/>
    </source>
</evidence>
<dbReference type="Pfam" id="PF01575">
    <property type="entry name" value="MaoC_dehydratas"/>
    <property type="match status" value="1"/>
</dbReference>